<organism evidence="1 2">
    <name type="scientific">Ketogulonicigenium vulgare (strain WSH-001)</name>
    <dbReference type="NCBI Taxonomy" id="759362"/>
    <lineage>
        <taxon>Bacteria</taxon>
        <taxon>Pseudomonadati</taxon>
        <taxon>Pseudomonadota</taxon>
        <taxon>Alphaproteobacteria</taxon>
        <taxon>Rhodobacterales</taxon>
        <taxon>Roseobacteraceae</taxon>
        <taxon>Ketogulonicigenium</taxon>
    </lineage>
</organism>
<dbReference type="GO" id="GO:0005840">
    <property type="term" value="C:ribosome"/>
    <property type="evidence" value="ECO:0007669"/>
    <property type="project" value="UniProtKB-KW"/>
</dbReference>
<name>F9Y8B2_KETVW</name>
<sequence length="61" mass="6780">MLLKLHFTEDTFALQLLLQSPKGLIDVIVANANLHVVFTTFLSWICKIAGSGHIATPWVFV</sequence>
<dbReference type="KEGG" id="kvl:KVU_2559"/>
<proteinExistence type="predicted"/>
<reference evidence="1 2" key="1">
    <citation type="journal article" date="2011" name="J. Bacteriol.">
        <title>Complete genome sequence of the industrial strain Ketogulonicigenium vulgare WSH-001.</title>
        <authorList>
            <person name="Liu L."/>
            <person name="Li Y."/>
            <person name="Zhang J."/>
            <person name="Zhou Z."/>
            <person name="Liu J."/>
            <person name="Li X."/>
            <person name="Zhou J."/>
            <person name="Du G."/>
            <person name="Wang L."/>
            <person name="Chen J."/>
        </authorList>
    </citation>
    <scope>NUCLEOTIDE SEQUENCE [LARGE SCALE GENOMIC DNA]</scope>
    <source>
        <strain evidence="1 2">WSH-001</strain>
    </source>
</reference>
<keyword evidence="1" id="KW-0687">Ribonucleoprotein</keyword>
<dbReference type="HOGENOM" id="CLU_209080_0_0_5"/>
<accession>F9Y8B2</accession>
<keyword evidence="1" id="KW-0689">Ribosomal protein</keyword>
<protein>
    <submittedName>
        <fullName evidence="1">30S ribosomal protein S21</fullName>
    </submittedName>
</protein>
<dbReference type="EMBL" id="CP002018">
    <property type="protein sequence ID" value="AEM42398.1"/>
    <property type="molecule type" value="Genomic_DNA"/>
</dbReference>
<evidence type="ECO:0000313" key="1">
    <source>
        <dbReference type="EMBL" id="AEM42398.1"/>
    </source>
</evidence>
<keyword evidence="2" id="KW-1185">Reference proteome</keyword>
<gene>
    <name evidence="1" type="ordered locus">KVU_2559</name>
</gene>
<dbReference type="Proteomes" id="UP000000692">
    <property type="component" value="Chromosome"/>
</dbReference>
<dbReference type="AlphaFoldDB" id="F9Y8B2"/>
<evidence type="ECO:0000313" key="2">
    <source>
        <dbReference type="Proteomes" id="UP000000692"/>
    </source>
</evidence>